<proteinExistence type="inferred from homology"/>
<dbReference type="NCBIfam" id="NF011652">
    <property type="entry name" value="PRK15070.1"/>
    <property type="match status" value="1"/>
</dbReference>
<reference evidence="11 12" key="1">
    <citation type="submission" date="2014-12" db="EMBL/GenBank/DDBJ databases">
        <title>Draft genome sequences of 29 type strains of Enterococci.</title>
        <authorList>
            <person name="Zhong Z."/>
            <person name="Sun Z."/>
            <person name="Liu W."/>
            <person name="Zhang W."/>
            <person name="Zhang H."/>
        </authorList>
    </citation>
    <scope>NUCLEOTIDE SEQUENCE [LARGE SCALE GENOMIC DNA]</scope>
    <source>
        <strain evidence="11 12">DSM 22801</strain>
    </source>
</reference>
<keyword evidence="8 10" id="KW-0012">Acyltransferase</keyword>
<dbReference type="PANTHER" id="PTHR39453">
    <property type="entry name" value="PHOSPHATE PROPANOYLTRANSFERASE"/>
    <property type="match status" value="1"/>
</dbReference>
<dbReference type="GO" id="GO:0046872">
    <property type="term" value="F:metal ion binding"/>
    <property type="evidence" value="ECO:0007669"/>
    <property type="project" value="UniProtKB-KW"/>
</dbReference>
<comment type="similarity">
    <text evidence="2 10">Belongs to the PduL family.</text>
</comment>
<keyword evidence="6" id="KW-0479">Metal-binding</keyword>
<dbReference type="AlphaFoldDB" id="A0AA91GAY9"/>
<comment type="pathway">
    <text evidence="10">Polyol metabolism; 1,2-propanediol degradation.</text>
</comment>
<sequence>MKMDNYEELLAKLLEKLAATNQGQTTISSSNPKIPVGISNRHIHLSQKDIDKLFGYGYQLTKLKDLSQPGQYACKETLMICGPKGVIEKVRILGPARKQTQVEILQSDSFKLGVKAPLRLSGDLVGSGSVTLIGPKGSAEISEGVVVAKRHIHMLPEEAVLFGVRDGEAVTVEILGERGGSLSNVVIRAVENSGLECHIDTEEANALGITPNMEIVIKKNNI</sequence>
<comment type="caution">
    <text evidence="11">The sequence shown here is derived from an EMBL/GenBank/DDBJ whole genome shotgun (WGS) entry which is preliminary data.</text>
</comment>
<evidence type="ECO:0000256" key="8">
    <source>
        <dbReference type="ARBA" id="ARBA00023315"/>
    </source>
</evidence>
<accession>A0AA91GAY9</accession>
<evidence type="ECO:0000256" key="5">
    <source>
        <dbReference type="ARBA" id="ARBA00022679"/>
    </source>
</evidence>
<comment type="catalytic activity">
    <reaction evidence="9 10">
        <text>propanoyl-CoA + phosphate = propanoyl phosphate + CoA</text>
        <dbReference type="Rhea" id="RHEA:28046"/>
        <dbReference type="ChEBI" id="CHEBI:43474"/>
        <dbReference type="ChEBI" id="CHEBI:57287"/>
        <dbReference type="ChEBI" id="CHEBI:57392"/>
        <dbReference type="ChEBI" id="CHEBI:58933"/>
        <dbReference type="EC" id="2.3.1.222"/>
    </reaction>
</comment>
<evidence type="ECO:0000256" key="9">
    <source>
        <dbReference type="ARBA" id="ARBA00047589"/>
    </source>
</evidence>
<evidence type="ECO:0000256" key="1">
    <source>
        <dbReference type="ARBA" id="ARBA00001947"/>
    </source>
</evidence>
<name>A0AA91GAY9_9ENTE</name>
<evidence type="ECO:0000256" key="4">
    <source>
        <dbReference type="ARBA" id="ARBA00020837"/>
    </source>
</evidence>
<dbReference type="PANTHER" id="PTHR39453:SF1">
    <property type="entry name" value="PHOSPHATE PROPANOYLTRANSFERASE"/>
    <property type="match status" value="1"/>
</dbReference>
<evidence type="ECO:0000313" key="11">
    <source>
        <dbReference type="EMBL" id="OJG91768.1"/>
    </source>
</evidence>
<evidence type="ECO:0000256" key="10">
    <source>
        <dbReference type="PIRNR" id="PIRNR010130"/>
    </source>
</evidence>
<gene>
    <name evidence="11" type="ORF">RV15_GL000435</name>
</gene>
<dbReference type="EC" id="2.3.1.222" evidence="3 10"/>
<evidence type="ECO:0000256" key="7">
    <source>
        <dbReference type="ARBA" id="ARBA00022833"/>
    </source>
</evidence>
<evidence type="ECO:0000256" key="2">
    <source>
        <dbReference type="ARBA" id="ARBA00007342"/>
    </source>
</evidence>
<dbReference type="EMBL" id="JXLC01000011">
    <property type="protein sequence ID" value="OJG91768.1"/>
    <property type="molecule type" value="Genomic_DNA"/>
</dbReference>
<dbReference type="PIRSF" id="PIRSF010130">
    <property type="entry name" value="PduL"/>
    <property type="match status" value="1"/>
</dbReference>
<keyword evidence="7" id="KW-0862">Zinc</keyword>
<comment type="cofactor">
    <cofactor evidence="1">
        <name>Zn(2+)</name>
        <dbReference type="ChEBI" id="CHEBI:29105"/>
    </cofactor>
</comment>
<dbReference type="InterPro" id="IPR008300">
    <property type="entry name" value="PTAC"/>
</dbReference>
<dbReference type="Pfam" id="PF06130">
    <property type="entry name" value="PTAC"/>
    <property type="match status" value="1"/>
</dbReference>
<evidence type="ECO:0000313" key="12">
    <source>
        <dbReference type="Proteomes" id="UP000183039"/>
    </source>
</evidence>
<evidence type="ECO:0000256" key="6">
    <source>
        <dbReference type="ARBA" id="ARBA00022723"/>
    </source>
</evidence>
<keyword evidence="5 10" id="KW-0808">Transferase</keyword>
<organism evidence="11 12">
    <name type="scientific">Enterococcus silesiacus</name>
    <dbReference type="NCBI Taxonomy" id="332949"/>
    <lineage>
        <taxon>Bacteria</taxon>
        <taxon>Bacillati</taxon>
        <taxon>Bacillota</taxon>
        <taxon>Bacilli</taxon>
        <taxon>Lactobacillales</taxon>
        <taxon>Enterococcaceae</taxon>
        <taxon>Enterococcus</taxon>
    </lineage>
</organism>
<dbReference type="GO" id="GO:0016747">
    <property type="term" value="F:acyltransferase activity, transferring groups other than amino-acyl groups"/>
    <property type="evidence" value="ECO:0007669"/>
    <property type="project" value="InterPro"/>
</dbReference>
<comment type="function">
    <text evidence="10">Involved in 1,2-propanediol (1,2-PD) degradation by catalyzing the conversion of propanoyl-CoA to propanoyl-phosphate.</text>
</comment>
<evidence type="ECO:0000256" key="3">
    <source>
        <dbReference type="ARBA" id="ARBA00012206"/>
    </source>
</evidence>
<protein>
    <recommendedName>
        <fullName evidence="4 10">Phosphate propanoyltransferase</fullName>
        <ecNumber evidence="3 10">2.3.1.222</ecNumber>
    </recommendedName>
</protein>
<dbReference type="Proteomes" id="UP000183039">
    <property type="component" value="Unassembled WGS sequence"/>
</dbReference>